<dbReference type="AlphaFoldDB" id="X1RY55"/>
<dbReference type="EMBL" id="BARW01000020">
    <property type="protein sequence ID" value="GAI68125.1"/>
    <property type="molecule type" value="Genomic_DNA"/>
</dbReference>
<proteinExistence type="predicted"/>
<protein>
    <submittedName>
        <fullName evidence="1">Uncharacterized protein</fullName>
    </submittedName>
</protein>
<name>X1RY55_9ZZZZ</name>
<comment type="caution">
    <text evidence="1">The sequence shown here is derived from an EMBL/GenBank/DDBJ whole genome shotgun (WGS) entry which is preliminary data.</text>
</comment>
<sequence>MNGNERAKEVNEVLSRMGNEVVSLIATSRNLGENYAKLVELLAASPGNGHKEYKETAGFRDRVILVHRDKDGKVIATRDSGWQKHQCLTNTGFASVAGLLLTDVGDTAYDYIGIGTGVVAADPTDTDLGTPVKRKAGTGTRETTTVANDTAQIVVTFAAADTLSGAQAITESGVMNAAAAGTMACRQTFDPMNMNWDAGDNLQVTWKVQAKQGA</sequence>
<accession>X1RY55</accession>
<gene>
    <name evidence="1" type="ORF">S12H4_00245</name>
</gene>
<evidence type="ECO:0000313" key="1">
    <source>
        <dbReference type="EMBL" id="GAI68125.1"/>
    </source>
</evidence>
<reference evidence="1" key="1">
    <citation type="journal article" date="2014" name="Front. Microbiol.">
        <title>High frequency of phylogenetically diverse reductive dehalogenase-homologous genes in deep subseafloor sedimentary metagenomes.</title>
        <authorList>
            <person name="Kawai M."/>
            <person name="Futagami T."/>
            <person name="Toyoda A."/>
            <person name="Takaki Y."/>
            <person name="Nishi S."/>
            <person name="Hori S."/>
            <person name="Arai W."/>
            <person name="Tsubouchi T."/>
            <person name="Morono Y."/>
            <person name="Uchiyama I."/>
            <person name="Ito T."/>
            <person name="Fujiyama A."/>
            <person name="Inagaki F."/>
            <person name="Takami H."/>
        </authorList>
    </citation>
    <scope>NUCLEOTIDE SEQUENCE</scope>
    <source>
        <strain evidence="1">Expedition CK06-06</strain>
    </source>
</reference>
<organism evidence="1">
    <name type="scientific">marine sediment metagenome</name>
    <dbReference type="NCBI Taxonomy" id="412755"/>
    <lineage>
        <taxon>unclassified sequences</taxon>
        <taxon>metagenomes</taxon>
        <taxon>ecological metagenomes</taxon>
    </lineage>
</organism>